<evidence type="ECO:0000313" key="4">
    <source>
        <dbReference type="Proteomes" id="UP001209486"/>
    </source>
</evidence>
<dbReference type="AlphaFoldDB" id="A0A2J9KML5"/>
<organism evidence="2 3">
    <name type="scientific">Mobiluncus mulieris</name>
    <dbReference type="NCBI Taxonomy" id="2052"/>
    <lineage>
        <taxon>Bacteria</taxon>
        <taxon>Bacillati</taxon>
        <taxon>Actinomycetota</taxon>
        <taxon>Actinomycetes</taxon>
        <taxon>Actinomycetales</taxon>
        <taxon>Actinomycetaceae</taxon>
        <taxon>Mobiluncus</taxon>
    </lineage>
</organism>
<sequence length="95" mass="10291">MIIMADFVAVNGQVMTDEMMERLESYYARGEFPPGEYSVGEVIDGSPPSMRSGGVTIPVQIPLETQRVIASRAKEENTTPGELVGAVLTRVFTAP</sequence>
<evidence type="ECO:0000313" key="2">
    <source>
        <dbReference type="EMBL" id="STO16611.1"/>
    </source>
</evidence>
<dbReference type="EMBL" id="UGGQ01000006">
    <property type="protein sequence ID" value="STO16611.1"/>
    <property type="molecule type" value="Genomic_DNA"/>
</dbReference>
<comment type="caution">
    <text evidence="2">The sequence shown here is derived from an EMBL/GenBank/DDBJ whole genome shotgun (WGS) entry which is preliminary data.</text>
</comment>
<reference evidence="2 3" key="1">
    <citation type="submission" date="2018-06" db="EMBL/GenBank/DDBJ databases">
        <authorList>
            <consortium name="Pathogen Informatics"/>
            <person name="Doyle S."/>
        </authorList>
    </citation>
    <scope>NUCLEOTIDE SEQUENCE [LARGE SCALE GENOMIC DNA]</scope>
    <source>
        <strain evidence="2 3">NCTC11819</strain>
    </source>
</reference>
<gene>
    <name evidence="1" type="ORF">FYZ43_11580</name>
    <name evidence="2" type="ORF">NCTC11819_01181</name>
</gene>
<name>A0A2J9KML5_9ACTO</name>
<protein>
    <submittedName>
        <fullName evidence="2">Uncharacterized protein</fullName>
    </submittedName>
</protein>
<dbReference type="OrthoDB" id="3267728at2"/>
<evidence type="ECO:0000313" key="1">
    <source>
        <dbReference type="EMBL" id="MCU9969985.1"/>
    </source>
</evidence>
<reference evidence="1 4" key="2">
    <citation type="submission" date="2019-08" db="EMBL/GenBank/DDBJ databases">
        <title>Comparison of rpoB and gyrB Sequences from Mobiluncus Species and Development of a Multiplex PCR Method for Clinical Detection of Mobiluncus curtisii and Mobiluncus mulieris.</title>
        <authorList>
            <person name="Yang L."/>
            <person name="Shen Y."/>
            <person name="Xu G."/>
            <person name="Shu L.-B."/>
            <person name="Hu J."/>
            <person name="Zhang R."/>
            <person name="Wang Y."/>
            <person name="Zhou H.-W."/>
            <person name="Zhang X."/>
        </authorList>
    </citation>
    <scope>NUCLEOTIDE SEQUENCE [LARGE SCALE GENOMIC DNA]</scope>
    <source>
        <strain evidence="1 4">M26</strain>
    </source>
</reference>
<accession>A0A2J9KML5</accession>
<dbReference type="EMBL" id="VSZY01000047">
    <property type="protein sequence ID" value="MCU9969985.1"/>
    <property type="molecule type" value="Genomic_DNA"/>
</dbReference>
<dbReference type="Proteomes" id="UP001209486">
    <property type="component" value="Unassembled WGS sequence"/>
</dbReference>
<proteinExistence type="predicted"/>
<evidence type="ECO:0000313" key="3">
    <source>
        <dbReference type="Proteomes" id="UP000255284"/>
    </source>
</evidence>
<dbReference type="Proteomes" id="UP000255284">
    <property type="component" value="Unassembled WGS sequence"/>
</dbReference>